<dbReference type="InterPro" id="IPR029063">
    <property type="entry name" value="SAM-dependent_MTases_sf"/>
</dbReference>
<keyword evidence="2" id="KW-0489">Methyltransferase</keyword>
<dbReference type="InterPro" id="IPR013216">
    <property type="entry name" value="Methyltransf_11"/>
</dbReference>
<evidence type="ECO:0000259" key="1">
    <source>
        <dbReference type="Pfam" id="PF08241"/>
    </source>
</evidence>
<evidence type="ECO:0000313" key="3">
    <source>
        <dbReference type="Proteomes" id="UP001596052"/>
    </source>
</evidence>
<evidence type="ECO:0000313" key="2">
    <source>
        <dbReference type="EMBL" id="MFC5457207.1"/>
    </source>
</evidence>
<dbReference type="GO" id="GO:0032259">
    <property type="term" value="P:methylation"/>
    <property type="evidence" value="ECO:0007669"/>
    <property type="project" value="UniProtKB-KW"/>
</dbReference>
<dbReference type="Pfam" id="PF08241">
    <property type="entry name" value="Methyltransf_11"/>
    <property type="match status" value="1"/>
</dbReference>
<gene>
    <name evidence="2" type="ORF">ACFQDI_20225</name>
</gene>
<dbReference type="GO" id="GO:0008168">
    <property type="term" value="F:methyltransferase activity"/>
    <property type="evidence" value="ECO:0007669"/>
    <property type="project" value="UniProtKB-KW"/>
</dbReference>
<comment type="caution">
    <text evidence="2">The sequence shown here is derived from an EMBL/GenBank/DDBJ whole genome shotgun (WGS) entry which is preliminary data.</text>
</comment>
<proteinExistence type="predicted"/>
<keyword evidence="3" id="KW-1185">Reference proteome</keyword>
<dbReference type="RefSeq" id="WP_377170251.1">
    <property type="nucleotide sequence ID" value="NZ_JBHSMQ010000009.1"/>
</dbReference>
<feature type="domain" description="Methyltransferase type 11" evidence="1">
    <location>
        <begin position="48"/>
        <end position="113"/>
    </location>
</feature>
<organism evidence="2 3">
    <name type="scientific">Prosthecobacter fluviatilis</name>
    <dbReference type="NCBI Taxonomy" id="445931"/>
    <lineage>
        <taxon>Bacteria</taxon>
        <taxon>Pseudomonadati</taxon>
        <taxon>Verrucomicrobiota</taxon>
        <taxon>Verrucomicrobiia</taxon>
        <taxon>Verrucomicrobiales</taxon>
        <taxon>Verrucomicrobiaceae</taxon>
        <taxon>Prosthecobacter</taxon>
    </lineage>
</organism>
<accession>A0ABW0KXC4</accession>
<dbReference type="Proteomes" id="UP001596052">
    <property type="component" value="Unassembled WGS sequence"/>
</dbReference>
<dbReference type="SUPFAM" id="SSF53335">
    <property type="entry name" value="S-adenosyl-L-methionine-dependent methyltransferases"/>
    <property type="match status" value="1"/>
</dbReference>
<protein>
    <submittedName>
        <fullName evidence="2">Class I SAM-dependent methyltransferase</fullName>
    </submittedName>
</protein>
<dbReference type="Gene3D" id="3.40.50.150">
    <property type="entry name" value="Vaccinia Virus protein VP39"/>
    <property type="match status" value="1"/>
</dbReference>
<sequence>MSSPLIKLHLGAFNCPQEGWYNTDITPHIWVTMIPGLPWLLRKAGRITQARLEEHEQGVFKKLHYLNVTKRFPLADNSCECVFSSHMFEHIFVWDVPLLLGEILRVLAPGGVVRFVIPSLDHYVKLYDPEDPTAMLLGILEYDGTGVKNRHQWMYTESSLCKLLTKHGFVNARACKYREGKCADLERIDNRPENSIYVEAEKAG</sequence>
<name>A0ABW0KXC4_9BACT</name>
<reference evidence="3" key="1">
    <citation type="journal article" date="2019" name="Int. J. Syst. Evol. Microbiol.">
        <title>The Global Catalogue of Microorganisms (GCM) 10K type strain sequencing project: providing services to taxonomists for standard genome sequencing and annotation.</title>
        <authorList>
            <consortium name="The Broad Institute Genomics Platform"/>
            <consortium name="The Broad Institute Genome Sequencing Center for Infectious Disease"/>
            <person name="Wu L."/>
            <person name="Ma J."/>
        </authorList>
    </citation>
    <scope>NUCLEOTIDE SEQUENCE [LARGE SCALE GENOMIC DNA]</scope>
    <source>
        <strain evidence="3">CGMCC 4.1469</strain>
    </source>
</reference>
<dbReference type="EMBL" id="JBHSMQ010000009">
    <property type="protein sequence ID" value="MFC5457207.1"/>
    <property type="molecule type" value="Genomic_DNA"/>
</dbReference>
<keyword evidence="2" id="KW-0808">Transferase</keyword>